<comment type="similarity">
    <text evidence="10 11">Belongs to the TonB-dependent receptor family.</text>
</comment>
<keyword evidence="9 10" id="KW-0998">Cell outer membrane</keyword>
<keyword evidence="6 11" id="KW-0798">TonB box</keyword>
<dbReference type="CDD" id="cd01347">
    <property type="entry name" value="ligand_gated_channel"/>
    <property type="match status" value="1"/>
</dbReference>
<proteinExistence type="inferred from homology"/>
<keyword evidence="16" id="KW-1185">Reference proteome</keyword>
<dbReference type="PROSITE" id="PS52016">
    <property type="entry name" value="TONB_DEPENDENT_REC_3"/>
    <property type="match status" value="1"/>
</dbReference>
<dbReference type="InterPro" id="IPR037066">
    <property type="entry name" value="Plug_dom_sf"/>
</dbReference>
<keyword evidence="5 12" id="KW-0732">Signal</keyword>
<organism evidence="15 16">
    <name type="scientific">Sphingomonas canadensis</name>
    <dbReference type="NCBI Taxonomy" id="1219257"/>
    <lineage>
        <taxon>Bacteria</taxon>
        <taxon>Pseudomonadati</taxon>
        <taxon>Pseudomonadota</taxon>
        <taxon>Alphaproteobacteria</taxon>
        <taxon>Sphingomonadales</taxon>
        <taxon>Sphingomonadaceae</taxon>
        <taxon>Sphingomonas</taxon>
    </lineage>
</organism>
<feature type="domain" description="TonB-dependent receptor-like beta-barrel" evidence="13">
    <location>
        <begin position="240"/>
        <end position="629"/>
    </location>
</feature>
<dbReference type="InterPro" id="IPR012910">
    <property type="entry name" value="Plug_dom"/>
</dbReference>
<keyword evidence="3 10" id="KW-1134">Transmembrane beta strand</keyword>
<feature type="domain" description="TonB-dependent receptor plug" evidence="14">
    <location>
        <begin position="52"/>
        <end position="157"/>
    </location>
</feature>
<dbReference type="InterPro" id="IPR036942">
    <property type="entry name" value="Beta-barrel_TonB_sf"/>
</dbReference>
<evidence type="ECO:0000256" key="5">
    <source>
        <dbReference type="ARBA" id="ARBA00022729"/>
    </source>
</evidence>
<evidence type="ECO:0000259" key="14">
    <source>
        <dbReference type="Pfam" id="PF07715"/>
    </source>
</evidence>
<sequence>MRFPFLLCGACAAAFAVLPSAALAQSDAADPADPSIVVTAPALDPVDVTLRPGGTDTVTSDEYQDVLAVSLRDTLALSPGVYTQPRFGQEVRLSVRGSGLSRGFHMRGLTILLDGVPVNLADDNGDFQELDPALLARIDVYRGGNALRFGGSTLGGAINAVSPTGRSHPGVTLRLDGGSFGTVRGLVSGGFSDDRGDVWLAVSGDRSDGERQHSSRGALRFSGNAGLRLNDRIETRFYALASYIRQDLPGSLTLAEALSTPGLSRANNIAMDQERDITSVRIQNRTSVDLGGGAAFAFGGHFNAKQLFHPIFQVIDQKSEDRGLFASLDWDSQLGGMPISITLGSQARFGNVNAKQYVNVAGDRGALTSDVKQRAHTINTYAELRLTPVERLTLVLGGVHSDGWRKIDNRLVPANNATRDYDAFSPKLGVVWEAGDQVQFYANYSRSVEFPGFGELVQAPIAGFVDVAPQRAWTFEMGTRGSAGIASWDLTFYRASLKGEMLQYTVSPGFPASTFNGGRTRHQGIEAGLDLAPLPWLKLRQMWTFSDFRFRGDAQYGDNRLPVIPQHLYRAELRLGGDALSVTPRFEWVPEGAWADYRNQFKVPAYATIGLGAEAKLDRVTLFLDARNLTGKKAVGDISAAITANAASVAFYPIERRAVYGGVRVGF</sequence>
<comment type="caution">
    <text evidence="15">The sequence shown here is derived from an EMBL/GenBank/DDBJ whole genome shotgun (WGS) entry which is preliminary data.</text>
</comment>
<dbReference type="InterPro" id="IPR039426">
    <property type="entry name" value="TonB-dep_rcpt-like"/>
</dbReference>
<dbReference type="EMBL" id="JBHTJG010000002">
    <property type="protein sequence ID" value="MFD0945772.1"/>
    <property type="molecule type" value="Genomic_DNA"/>
</dbReference>
<keyword evidence="7 10" id="KW-0472">Membrane</keyword>
<evidence type="ECO:0000256" key="2">
    <source>
        <dbReference type="ARBA" id="ARBA00022448"/>
    </source>
</evidence>
<evidence type="ECO:0000256" key="1">
    <source>
        <dbReference type="ARBA" id="ARBA00004571"/>
    </source>
</evidence>
<keyword evidence="4 10" id="KW-0812">Transmembrane</keyword>
<dbReference type="Proteomes" id="UP001596977">
    <property type="component" value="Unassembled WGS sequence"/>
</dbReference>
<dbReference type="PANTHER" id="PTHR30069:SF29">
    <property type="entry name" value="HEMOGLOBIN AND HEMOGLOBIN-HAPTOGLOBIN-BINDING PROTEIN 1-RELATED"/>
    <property type="match status" value="1"/>
</dbReference>
<evidence type="ECO:0000256" key="10">
    <source>
        <dbReference type="PROSITE-ProRule" id="PRU01360"/>
    </source>
</evidence>
<feature type="chain" id="PRO_5047383338" evidence="12">
    <location>
        <begin position="25"/>
        <end position="667"/>
    </location>
</feature>
<reference evidence="16" key="1">
    <citation type="journal article" date="2019" name="Int. J. Syst. Evol. Microbiol.">
        <title>The Global Catalogue of Microorganisms (GCM) 10K type strain sequencing project: providing services to taxonomists for standard genome sequencing and annotation.</title>
        <authorList>
            <consortium name="The Broad Institute Genomics Platform"/>
            <consortium name="The Broad Institute Genome Sequencing Center for Infectious Disease"/>
            <person name="Wu L."/>
            <person name="Ma J."/>
        </authorList>
    </citation>
    <scope>NUCLEOTIDE SEQUENCE [LARGE SCALE GENOMIC DNA]</scope>
    <source>
        <strain evidence="16">CCUG 62982</strain>
    </source>
</reference>
<keyword evidence="8 15" id="KW-0675">Receptor</keyword>
<dbReference type="Pfam" id="PF07715">
    <property type="entry name" value="Plug"/>
    <property type="match status" value="1"/>
</dbReference>
<dbReference type="InterPro" id="IPR000531">
    <property type="entry name" value="Beta-barrel_TonB"/>
</dbReference>
<evidence type="ECO:0000259" key="13">
    <source>
        <dbReference type="Pfam" id="PF00593"/>
    </source>
</evidence>
<feature type="signal peptide" evidence="12">
    <location>
        <begin position="1"/>
        <end position="24"/>
    </location>
</feature>
<name>A0ABW3H8J2_9SPHN</name>
<evidence type="ECO:0000313" key="16">
    <source>
        <dbReference type="Proteomes" id="UP001596977"/>
    </source>
</evidence>
<dbReference type="Gene3D" id="2.170.130.10">
    <property type="entry name" value="TonB-dependent receptor, plug domain"/>
    <property type="match status" value="1"/>
</dbReference>
<keyword evidence="2 10" id="KW-0813">Transport</keyword>
<evidence type="ECO:0000256" key="9">
    <source>
        <dbReference type="ARBA" id="ARBA00023237"/>
    </source>
</evidence>
<dbReference type="PANTHER" id="PTHR30069">
    <property type="entry name" value="TONB-DEPENDENT OUTER MEMBRANE RECEPTOR"/>
    <property type="match status" value="1"/>
</dbReference>
<evidence type="ECO:0000256" key="3">
    <source>
        <dbReference type="ARBA" id="ARBA00022452"/>
    </source>
</evidence>
<comment type="subcellular location">
    <subcellularLocation>
        <location evidence="1 10">Cell outer membrane</location>
        <topology evidence="1 10">Multi-pass membrane protein</topology>
    </subcellularLocation>
</comment>
<protein>
    <submittedName>
        <fullName evidence="15">TonB-dependent receptor family protein</fullName>
    </submittedName>
</protein>
<evidence type="ECO:0000256" key="8">
    <source>
        <dbReference type="ARBA" id="ARBA00023170"/>
    </source>
</evidence>
<evidence type="ECO:0000313" key="15">
    <source>
        <dbReference type="EMBL" id="MFD0945772.1"/>
    </source>
</evidence>
<evidence type="ECO:0000256" key="6">
    <source>
        <dbReference type="ARBA" id="ARBA00023077"/>
    </source>
</evidence>
<gene>
    <name evidence="15" type="ORF">ACFQ1E_05425</name>
</gene>
<evidence type="ECO:0000256" key="7">
    <source>
        <dbReference type="ARBA" id="ARBA00023136"/>
    </source>
</evidence>
<dbReference type="Gene3D" id="2.40.170.20">
    <property type="entry name" value="TonB-dependent receptor, beta-barrel domain"/>
    <property type="match status" value="1"/>
</dbReference>
<evidence type="ECO:0000256" key="11">
    <source>
        <dbReference type="RuleBase" id="RU003357"/>
    </source>
</evidence>
<dbReference type="SUPFAM" id="SSF56935">
    <property type="entry name" value="Porins"/>
    <property type="match status" value="1"/>
</dbReference>
<evidence type="ECO:0000256" key="4">
    <source>
        <dbReference type="ARBA" id="ARBA00022692"/>
    </source>
</evidence>
<dbReference type="RefSeq" id="WP_264943423.1">
    <property type="nucleotide sequence ID" value="NZ_JAPDRA010000002.1"/>
</dbReference>
<accession>A0ABW3H8J2</accession>
<dbReference type="Pfam" id="PF00593">
    <property type="entry name" value="TonB_dep_Rec_b-barrel"/>
    <property type="match status" value="1"/>
</dbReference>
<evidence type="ECO:0000256" key="12">
    <source>
        <dbReference type="SAM" id="SignalP"/>
    </source>
</evidence>